<dbReference type="Gene3D" id="3.40.50.1100">
    <property type="match status" value="2"/>
</dbReference>
<comment type="similarity">
    <text evidence="2">Belongs to the cysteine synthase/cystathionine beta-synthase family.</text>
</comment>
<name>A0A3B1CZP7_9ZZZZ</name>
<keyword evidence="5" id="KW-0808">Transferase</keyword>
<dbReference type="InterPro" id="IPR036052">
    <property type="entry name" value="TrpB-like_PALP_sf"/>
</dbReference>
<dbReference type="InterPro" id="IPR001926">
    <property type="entry name" value="TrpB-like_PALP"/>
</dbReference>
<evidence type="ECO:0000259" key="4">
    <source>
        <dbReference type="Pfam" id="PF00291"/>
    </source>
</evidence>
<dbReference type="GO" id="GO:0006535">
    <property type="term" value="P:cysteine biosynthetic process from serine"/>
    <property type="evidence" value="ECO:0007669"/>
    <property type="project" value="InterPro"/>
</dbReference>
<keyword evidence="3" id="KW-0663">Pyridoxal phosphate</keyword>
<dbReference type="EMBL" id="UOGE01000097">
    <property type="protein sequence ID" value="VAX24825.1"/>
    <property type="molecule type" value="Genomic_DNA"/>
</dbReference>
<accession>A0A3B1CZP7</accession>
<sequence>MSKLAAAAYVKPRELGPKALEKIGNTPLLPLKKIAQSQCPGVEIFAKAEWFNAGGSVKARPALRMIEQGEKLGLLKPGMTILDSTSGNTGVAYALIGLIKGYKVKLVMPGNVCNERKQLMASGYHAEVVFSDPLESSDGSIIMCREIYEQDPEAYFWPDQYNNPENWRAHYHTTANEIWEQTGGRVTHFCAGIGTTGTVMGTSRGLKDKNSAIKRYAVEPEEALHGIEGLKHMGSSIVPGIYKLDDLDGKISIKTEEAYNMVSHLFEYEGLQVGSSSGAAVAAAVKIGKTLNEGVVVTILPDSCECDITHGVFTELFK</sequence>
<dbReference type="EC" id="2.5.1.47" evidence="5"/>
<dbReference type="SUPFAM" id="SSF53686">
    <property type="entry name" value="Tryptophan synthase beta subunit-like PLP-dependent enzymes"/>
    <property type="match status" value="1"/>
</dbReference>
<dbReference type="Pfam" id="PF00291">
    <property type="entry name" value="PALP"/>
    <property type="match status" value="1"/>
</dbReference>
<protein>
    <submittedName>
        <fullName evidence="5">Cysteine synthase B</fullName>
        <ecNumber evidence="5">2.5.1.47</ecNumber>
    </submittedName>
</protein>
<evidence type="ECO:0000313" key="5">
    <source>
        <dbReference type="EMBL" id="VAX24825.1"/>
    </source>
</evidence>
<organism evidence="5">
    <name type="scientific">hydrothermal vent metagenome</name>
    <dbReference type="NCBI Taxonomy" id="652676"/>
    <lineage>
        <taxon>unclassified sequences</taxon>
        <taxon>metagenomes</taxon>
        <taxon>ecological metagenomes</taxon>
    </lineage>
</organism>
<comment type="cofactor">
    <cofactor evidence="1">
        <name>pyridoxal 5'-phosphate</name>
        <dbReference type="ChEBI" id="CHEBI:597326"/>
    </cofactor>
</comment>
<dbReference type="AlphaFoldDB" id="A0A3B1CZP7"/>
<dbReference type="PROSITE" id="PS00901">
    <property type="entry name" value="CYS_SYNTHASE"/>
    <property type="match status" value="1"/>
</dbReference>
<evidence type="ECO:0000256" key="3">
    <source>
        <dbReference type="ARBA" id="ARBA00022898"/>
    </source>
</evidence>
<dbReference type="GO" id="GO:0004124">
    <property type="term" value="F:cysteine synthase activity"/>
    <property type="evidence" value="ECO:0007669"/>
    <property type="project" value="UniProtKB-EC"/>
</dbReference>
<reference evidence="5" key="1">
    <citation type="submission" date="2018-06" db="EMBL/GenBank/DDBJ databases">
        <authorList>
            <person name="Zhirakovskaya E."/>
        </authorList>
    </citation>
    <scope>NUCLEOTIDE SEQUENCE</scope>
</reference>
<evidence type="ECO:0000256" key="1">
    <source>
        <dbReference type="ARBA" id="ARBA00001933"/>
    </source>
</evidence>
<proteinExistence type="inferred from homology"/>
<dbReference type="FunFam" id="3.40.50.1100:FF:000003">
    <property type="entry name" value="Cystathionine beta-synthase"/>
    <property type="match status" value="1"/>
</dbReference>
<dbReference type="InterPro" id="IPR001216">
    <property type="entry name" value="P-phosphate_BS"/>
</dbReference>
<dbReference type="PANTHER" id="PTHR10314">
    <property type="entry name" value="CYSTATHIONINE BETA-SYNTHASE"/>
    <property type="match status" value="1"/>
</dbReference>
<feature type="domain" description="Tryptophan synthase beta chain-like PALP" evidence="4">
    <location>
        <begin position="22"/>
        <end position="302"/>
    </location>
</feature>
<dbReference type="InterPro" id="IPR050214">
    <property type="entry name" value="Cys_Synth/Cystath_Beta-Synth"/>
</dbReference>
<gene>
    <name evidence="5" type="ORF">MNBD_NITROSPINAE02-232</name>
</gene>
<evidence type="ECO:0000256" key="2">
    <source>
        <dbReference type="ARBA" id="ARBA00007103"/>
    </source>
</evidence>
<dbReference type="CDD" id="cd01561">
    <property type="entry name" value="CBS_like"/>
    <property type="match status" value="1"/>
</dbReference>